<dbReference type="GO" id="GO:0016758">
    <property type="term" value="F:hexosyltransferase activity"/>
    <property type="evidence" value="ECO:0007669"/>
    <property type="project" value="TreeGrafter"/>
</dbReference>
<dbReference type="InterPro" id="IPR028098">
    <property type="entry name" value="Glyco_trans_4-like_N"/>
</dbReference>
<dbReference type="SUPFAM" id="SSF53756">
    <property type="entry name" value="UDP-Glycosyltransferase/glycogen phosphorylase"/>
    <property type="match status" value="1"/>
</dbReference>
<dbReference type="InterPro" id="IPR050194">
    <property type="entry name" value="Glycosyltransferase_grp1"/>
</dbReference>
<dbReference type="Proteomes" id="UP000198504">
    <property type="component" value="Unassembled WGS sequence"/>
</dbReference>
<feature type="domain" description="Glycosyltransferase subfamily 4-like N-terminal" evidence="3">
    <location>
        <begin position="15"/>
        <end position="159"/>
    </location>
</feature>
<name>A0A1H8ZFD9_9ACTN</name>
<organism evidence="4 5">
    <name type="scientific">Microlunatus flavus</name>
    <dbReference type="NCBI Taxonomy" id="1036181"/>
    <lineage>
        <taxon>Bacteria</taxon>
        <taxon>Bacillati</taxon>
        <taxon>Actinomycetota</taxon>
        <taxon>Actinomycetes</taxon>
        <taxon>Propionibacteriales</taxon>
        <taxon>Propionibacteriaceae</taxon>
        <taxon>Microlunatus</taxon>
    </lineage>
</organism>
<gene>
    <name evidence="4" type="ORF">SAMN05421756_101201</name>
</gene>
<evidence type="ECO:0000256" key="2">
    <source>
        <dbReference type="ARBA" id="ARBA00022679"/>
    </source>
</evidence>
<dbReference type="PANTHER" id="PTHR45947">
    <property type="entry name" value="SULFOQUINOVOSYL TRANSFERASE SQD2"/>
    <property type="match status" value="1"/>
</dbReference>
<evidence type="ECO:0000313" key="4">
    <source>
        <dbReference type="EMBL" id="SEP62438.1"/>
    </source>
</evidence>
<reference evidence="5" key="1">
    <citation type="submission" date="2016-10" db="EMBL/GenBank/DDBJ databases">
        <authorList>
            <person name="Varghese N."/>
            <person name="Submissions S."/>
        </authorList>
    </citation>
    <scope>NUCLEOTIDE SEQUENCE [LARGE SCALE GENOMIC DNA]</scope>
    <source>
        <strain evidence="5">CGMCC 4.6856</strain>
    </source>
</reference>
<dbReference type="Pfam" id="PF13439">
    <property type="entry name" value="Glyco_transf_4"/>
    <property type="match status" value="1"/>
</dbReference>
<sequence length="366" mass="38660">MRILHVSDVYLPRLGGMELHVSDLARRQALAGEDVTVATATAGPTEEGVVRLDRPGRRQADLERLVARLDVDVVHAHSSLVSPLAWAGTRAAAAAGVPAVVTLHSLWPQGAPGRALGALLRDVPEGTAWTAVSTVAARVLAPALPGRTVGVLPNAVDPAAWAPRTPLTPGPAPVLVSVMRFAPRKRPLALLRVLEEVRRRVGEELPLRALLVGEGPLDAAVRRRIARPALSGWVTATGRLDRPEIQRLLERADLYLAPSRQESFGIAALEARCAGLPVVGMAGTGLADFVTDGVDGHLVGSDEELADRLVDLVREPGALEALRRTARRPVEGLDWATVLDRHRALYGSLLPAGAAAAVSTGAAARR</sequence>
<dbReference type="Gene3D" id="3.40.50.2000">
    <property type="entry name" value="Glycogen Phosphorylase B"/>
    <property type="match status" value="2"/>
</dbReference>
<evidence type="ECO:0000313" key="5">
    <source>
        <dbReference type="Proteomes" id="UP000198504"/>
    </source>
</evidence>
<dbReference type="AlphaFoldDB" id="A0A1H8ZFD9"/>
<keyword evidence="1" id="KW-0328">Glycosyltransferase</keyword>
<dbReference type="GO" id="GO:1901137">
    <property type="term" value="P:carbohydrate derivative biosynthetic process"/>
    <property type="evidence" value="ECO:0007669"/>
    <property type="project" value="UniProtKB-ARBA"/>
</dbReference>
<proteinExistence type="predicted"/>
<keyword evidence="2 4" id="KW-0808">Transferase</keyword>
<dbReference type="EMBL" id="FOFA01000001">
    <property type="protein sequence ID" value="SEP62438.1"/>
    <property type="molecule type" value="Genomic_DNA"/>
</dbReference>
<keyword evidence="5" id="KW-1185">Reference proteome</keyword>
<dbReference type="Pfam" id="PF13692">
    <property type="entry name" value="Glyco_trans_1_4"/>
    <property type="match status" value="1"/>
</dbReference>
<dbReference type="OrthoDB" id="9802525at2"/>
<dbReference type="RefSeq" id="WP_091177273.1">
    <property type="nucleotide sequence ID" value="NZ_FOFA01000001.1"/>
</dbReference>
<dbReference type="PANTHER" id="PTHR45947:SF3">
    <property type="entry name" value="SULFOQUINOVOSYL TRANSFERASE SQD2"/>
    <property type="match status" value="1"/>
</dbReference>
<evidence type="ECO:0000256" key="1">
    <source>
        <dbReference type="ARBA" id="ARBA00022676"/>
    </source>
</evidence>
<dbReference type="STRING" id="1036181.SAMN05421756_101201"/>
<evidence type="ECO:0000259" key="3">
    <source>
        <dbReference type="Pfam" id="PF13439"/>
    </source>
</evidence>
<accession>A0A1H8ZFD9</accession>
<dbReference type="CDD" id="cd03801">
    <property type="entry name" value="GT4_PimA-like"/>
    <property type="match status" value="1"/>
</dbReference>
<protein>
    <submittedName>
        <fullName evidence="4">Glycosyltransferase involved in cell wall bisynthesis</fullName>
    </submittedName>
</protein>